<dbReference type="Pfam" id="PF12412">
    <property type="entry name" value="DUF3667"/>
    <property type="match status" value="1"/>
</dbReference>
<dbReference type="RefSeq" id="WP_301721195.1">
    <property type="nucleotide sequence ID" value="NZ_JAGGJB010000004.1"/>
</dbReference>
<dbReference type="EMBL" id="JAGGJB010000004">
    <property type="protein sequence ID" value="MDN7124980.1"/>
    <property type="molecule type" value="Genomic_DNA"/>
</dbReference>
<keyword evidence="1" id="KW-0472">Membrane</keyword>
<keyword evidence="1" id="KW-0812">Transmembrane</keyword>
<dbReference type="Proteomes" id="UP001169491">
    <property type="component" value="Unassembled WGS sequence"/>
</dbReference>
<feature type="transmembrane region" description="Helical" evidence="1">
    <location>
        <begin position="244"/>
        <end position="263"/>
    </location>
</feature>
<evidence type="ECO:0000313" key="2">
    <source>
        <dbReference type="EMBL" id="MDN7124980.1"/>
    </source>
</evidence>
<evidence type="ECO:0000313" key="4">
    <source>
        <dbReference type="Proteomes" id="UP001169491"/>
    </source>
</evidence>
<sequence length="341" mass="38956">MTSQDSSLIVTQPTDSVDAANEKLKNKQDHRCKNCDSELLGEFCHVCGQQDRHYIRSVFAVVADLMGEISHWDSRFYRTLVNLFTRPAFLTQEFVRGRHASYVPPLRLYFFISLISFLVLTSLIDFDAIRAPSEELTPAEQQQVDETLASVEAQLNRQDIVSAPTTTEEVVEKFRVSLPGATEEQEQQIEERIQELAKEPKILVKRLVSLAPQMMLIMLPFWALFLKLIYAFSGRYYLEHLSAALHTHAFLLLSLMLLTVISRGSTWATELTGSPLIEDVVDWAENILLAWMVSYMLFTQKLFYNQGWLLTILKFIICALVYAVLLSFAFVIMLFIGILTA</sequence>
<gene>
    <name evidence="2" type="ORF">J6I90_08795</name>
    <name evidence="3" type="ORF">J6I92_06655</name>
</gene>
<accession>A0AAW7R1E5</accession>
<dbReference type="InterPro" id="IPR022134">
    <property type="entry name" value="DUF3667"/>
</dbReference>
<name>A0AAW7R1E5_9GAMM</name>
<reference evidence="4 5" key="1">
    <citation type="submission" date="2021-03" db="EMBL/GenBank/DDBJ databases">
        <title>Pseudidiomarina terrestris, a new bacterium isolated from saline soil.</title>
        <authorList>
            <person name="Galisteo C."/>
            <person name="De La Haba R."/>
            <person name="Sanchez-Porro C."/>
            <person name="Ventosa A."/>
        </authorList>
    </citation>
    <scope>NUCLEOTIDE SEQUENCE [LARGE SCALE GENOMIC DNA]</scope>
    <source>
        <strain evidence="2 5">1APP75-32.1</strain>
        <strain evidence="4">1APR75-15</strain>
        <strain evidence="3">1ASR75-15</strain>
    </source>
</reference>
<feature type="transmembrane region" description="Helical" evidence="1">
    <location>
        <begin position="283"/>
        <end position="303"/>
    </location>
</feature>
<dbReference type="EMBL" id="JAGGJC010000002">
    <property type="protein sequence ID" value="MDN7129545.1"/>
    <property type="molecule type" value="Genomic_DNA"/>
</dbReference>
<dbReference type="AlphaFoldDB" id="A0AAW7R1E5"/>
<comment type="caution">
    <text evidence="2">The sequence shown here is derived from an EMBL/GenBank/DDBJ whole genome shotgun (WGS) entry which is preliminary data.</text>
</comment>
<evidence type="ECO:0000313" key="3">
    <source>
        <dbReference type="EMBL" id="MDN7129545.1"/>
    </source>
</evidence>
<protein>
    <submittedName>
        <fullName evidence="2">DUF3667 domain-containing protein</fullName>
    </submittedName>
</protein>
<evidence type="ECO:0000313" key="5">
    <source>
        <dbReference type="Proteomes" id="UP001169492"/>
    </source>
</evidence>
<evidence type="ECO:0000256" key="1">
    <source>
        <dbReference type="SAM" id="Phobius"/>
    </source>
</evidence>
<proteinExistence type="predicted"/>
<dbReference type="Proteomes" id="UP001169492">
    <property type="component" value="Unassembled WGS sequence"/>
</dbReference>
<keyword evidence="1" id="KW-1133">Transmembrane helix</keyword>
<organism evidence="2 5">
    <name type="scientific">Pseudidiomarina terrestris</name>
    <dbReference type="NCBI Taxonomy" id="2820060"/>
    <lineage>
        <taxon>Bacteria</taxon>
        <taxon>Pseudomonadati</taxon>
        <taxon>Pseudomonadota</taxon>
        <taxon>Gammaproteobacteria</taxon>
        <taxon>Alteromonadales</taxon>
        <taxon>Idiomarinaceae</taxon>
        <taxon>Pseudidiomarina</taxon>
    </lineage>
</organism>
<feature type="transmembrane region" description="Helical" evidence="1">
    <location>
        <begin position="210"/>
        <end position="232"/>
    </location>
</feature>
<feature type="transmembrane region" description="Helical" evidence="1">
    <location>
        <begin position="106"/>
        <end position="124"/>
    </location>
</feature>
<feature type="transmembrane region" description="Helical" evidence="1">
    <location>
        <begin position="315"/>
        <end position="339"/>
    </location>
</feature>
<keyword evidence="4" id="KW-1185">Reference proteome</keyword>